<dbReference type="Proteomes" id="UP000193922">
    <property type="component" value="Unassembled WGS sequence"/>
</dbReference>
<name>A0A1Y1VV83_9FUNG</name>
<proteinExistence type="predicted"/>
<protein>
    <submittedName>
        <fullName evidence="1">Uncharacterized protein</fullName>
    </submittedName>
</protein>
<comment type="caution">
    <text evidence="1">The sequence shown here is derived from an EMBL/GenBank/DDBJ whole genome shotgun (WGS) entry which is preliminary data.</text>
</comment>
<dbReference type="RefSeq" id="XP_040739511.1">
    <property type="nucleotide sequence ID" value="XM_040888900.1"/>
</dbReference>
<evidence type="ECO:0000313" key="2">
    <source>
        <dbReference type="Proteomes" id="UP000193922"/>
    </source>
</evidence>
<reference evidence="1 2" key="1">
    <citation type="submission" date="2016-07" db="EMBL/GenBank/DDBJ databases">
        <title>Pervasive Adenine N6-methylation of Active Genes in Fungi.</title>
        <authorList>
            <consortium name="DOE Joint Genome Institute"/>
            <person name="Mondo S.J."/>
            <person name="Dannebaum R.O."/>
            <person name="Kuo R.C."/>
            <person name="Labutti K."/>
            <person name="Haridas S."/>
            <person name="Kuo A."/>
            <person name="Salamov A."/>
            <person name="Ahrendt S.R."/>
            <person name="Lipzen A."/>
            <person name="Sullivan W."/>
            <person name="Andreopoulos W.B."/>
            <person name="Clum A."/>
            <person name="Lindquist E."/>
            <person name="Daum C."/>
            <person name="Ramamoorthy G.K."/>
            <person name="Gryganskyi A."/>
            <person name="Culley D."/>
            <person name="Magnuson J.K."/>
            <person name="James T.Y."/>
            <person name="O'Malley M.A."/>
            <person name="Stajich J.E."/>
            <person name="Spatafora J.W."/>
            <person name="Visel A."/>
            <person name="Grigoriev I.V."/>
        </authorList>
    </citation>
    <scope>NUCLEOTIDE SEQUENCE [LARGE SCALE GENOMIC DNA]</scope>
    <source>
        <strain evidence="1 2">ATCC 12442</strain>
    </source>
</reference>
<keyword evidence="2" id="KW-1185">Reference proteome</keyword>
<organism evidence="1 2">
    <name type="scientific">Linderina pennispora</name>
    <dbReference type="NCBI Taxonomy" id="61395"/>
    <lineage>
        <taxon>Eukaryota</taxon>
        <taxon>Fungi</taxon>
        <taxon>Fungi incertae sedis</taxon>
        <taxon>Zoopagomycota</taxon>
        <taxon>Kickxellomycotina</taxon>
        <taxon>Kickxellomycetes</taxon>
        <taxon>Kickxellales</taxon>
        <taxon>Kickxellaceae</taxon>
        <taxon>Linderina</taxon>
    </lineage>
</organism>
<dbReference type="EMBL" id="MCFD01000041">
    <property type="protein sequence ID" value="ORX65190.1"/>
    <property type="molecule type" value="Genomic_DNA"/>
</dbReference>
<gene>
    <name evidence="1" type="ORF">DL89DRAFT_271269</name>
</gene>
<dbReference type="AlphaFoldDB" id="A0A1Y1VV83"/>
<sequence length="113" mass="12592">MCVFMINRVSRQQSSQGEYKIPHAMMEIRIEDRGGIACVRMKQTPHTSDIEITKHAVIGCIKLKMSGDAGRCRNLLNNTENSLVTKADVTLINDILNSLNVESIIEKHVPGTL</sequence>
<dbReference type="GeneID" id="63805548"/>
<accession>A0A1Y1VV83</accession>
<evidence type="ECO:0000313" key="1">
    <source>
        <dbReference type="EMBL" id="ORX65190.1"/>
    </source>
</evidence>